<keyword evidence="12" id="KW-1185">Reference proteome</keyword>
<evidence type="ECO:0000256" key="1">
    <source>
        <dbReference type="ARBA" id="ARBA00001947"/>
    </source>
</evidence>
<sequence length="657" mass="75681">MTLAAVAITSLLAACGSSTHNTIAQQANTSMTTVAIDPMVAQILATDVEQLWSQDFNHYQAGLLKAVADAISLEALKGELNNDNLAKLTFYLRIYSSFGSDKDWPADTAESVNNALTHLYNMPGFFQVNQTTARLHENYAVALYRLYFLAPLQPFTAEQVKPLTQLIDLYASADLADAERINDKAIDYALWEILRASAILPYEARRKNNSVFTQAVLGADELPQALTEFISGKNNTLADNDWPRQHALWALAQYYNLYNKEYWNEYYQRTSDEQKRLDDDKLTLQVEAKMAALDNSVWAALTINDQVSAQQSKTLFSVPYVVNTFRGKSACEEGTLADRCITPTIEQALPSNHECSDRIYILSQAMSLAQLNDSCQQLISQESNFHNILATNNQPVANDFNDKLRVVIFDNHAEYNKYGQLVFDINTDNGGMYIEGSPQDPDNIATFYSFEHFWLRPEFAVWNLNHEFVHYLDGRFVKYDTFNHFPSHMVWWSEGLAEYVAKQDNNPKAFKLLNDTQAQDWLSLTDVFNTEYKDGTDRVYRWGYLAVRFMNERHQVDYRKMAHLLKTDFFAGYKKLLAESGEQFKDEFTHWLVEHNANYVAEADENNPHKPRQFYRYTYKDYLQPAHLVEDHLHMHWQYWHENALKSTEAKLANEHN</sequence>
<dbReference type="EMBL" id="BDQM01000004">
    <property type="protein sequence ID" value="GAW95219.1"/>
    <property type="molecule type" value="Genomic_DNA"/>
</dbReference>
<evidence type="ECO:0000256" key="7">
    <source>
        <dbReference type="ARBA" id="ARBA00022801"/>
    </source>
</evidence>
<evidence type="ECO:0000313" key="11">
    <source>
        <dbReference type="EMBL" id="GAW95219.1"/>
    </source>
</evidence>
<keyword evidence="4" id="KW-0645">Protease</keyword>
<feature type="chain" id="PRO_5047360730" evidence="10">
    <location>
        <begin position="20"/>
        <end position="657"/>
    </location>
</feature>
<dbReference type="Gene3D" id="1.10.390.20">
    <property type="match status" value="1"/>
</dbReference>
<protein>
    <submittedName>
        <fullName evidence="11">Collagenase</fullName>
    </submittedName>
</protein>
<proteinExistence type="predicted"/>
<evidence type="ECO:0000256" key="3">
    <source>
        <dbReference type="ARBA" id="ARBA00022525"/>
    </source>
</evidence>
<dbReference type="PRINTS" id="PR00931">
    <property type="entry name" value="MICOLLPTASE"/>
</dbReference>
<organism evidence="11 12">
    <name type="scientific">Colwellia marinimaniae</name>
    <dbReference type="NCBI Taxonomy" id="1513592"/>
    <lineage>
        <taxon>Bacteria</taxon>
        <taxon>Pseudomonadati</taxon>
        <taxon>Pseudomonadota</taxon>
        <taxon>Gammaproteobacteria</taxon>
        <taxon>Alteromonadales</taxon>
        <taxon>Colwelliaceae</taxon>
        <taxon>Colwellia</taxon>
    </lineage>
</organism>
<feature type="signal peptide" evidence="10">
    <location>
        <begin position="1"/>
        <end position="19"/>
    </location>
</feature>
<evidence type="ECO:0000256" key="2">
    <source>
        <dbReference type="ARBA" id="ARBA00004613"/>
    </source>
</evidence>
<dbReference type="PANTHER" id="PTHR13062">
    <property type="entry name" value="COLLAGENASE"/>
    <property type="match status" value="1"/>
</dbReference>
<gene>
    <name evidence="11" type="ORF">MTCD1_00818</name>
</gene>
<dbReference type="InterPro" id="IPR002169">
    <property type="entry name" value="Peptidase_M9A/M9B"/>
</dbReference>
<keyword evidence="5" id="KW-0479">Metal-binding</keyword>
<keyword evidence="8" id="KW-0862">Zinc</keyword>
<reference evidence="11 12" key="1">
    <citation type="submission" date="2017-06" db="EMBL/GenBank/DDBJ databases">
        <title>Whole Genome Sequences of Colwellia marinimaniae MTCD1.</title>
        <authorList>
            <person name="Kusumoto H."/>
            <person name="Inoue M."/>
            <person name="Tanikawa K."/>
            <person name="Maeji H."/>
            <person name="Cameron J.H."/>
            <person name="Bartlett D.H."/>
        </authorList>
    </citation>
    <scope>NUCLEOTIDE SEQUENCE [LARGE SCALE GENOMIC DNA]</scope>
    <source>
        <strain evidence="11 12">MTCD1</strain>
    </source>
</reference>
<evidence type="ECO:0000256" key="5">
    <source>
        <dbReference type="ARBA" id="ARBA00022723"/>
    </source>
</evidence>
<dbReference type="Gene3D" id="3.40.30.160">
    <property type="entry name" value="Collagenase ColT, N-terminal domain"/>
    <property type="match status" value="1"/>
</dbReference>
<evidence type="ECO:0000256" key="10">
    <source>
        <dbReference type="SAM" id="SignalP"/>
    </source>
</evidence>
<name>A0ABQ0MS84_9GAMM</name>
<evidence type="ECO:0000256" key="9">
    <source>
        <dbReference type="ARBA" id="ARBA00023049"/>
    </source>
</evidence>
<keyword evidence="6 10" id="KW-0732">Signal</keyword>
<comment type="caution">
    <text evidence="11">The sequence shown here is derived from an EMBL/GenBank/DDBJ whole genome shotgun (WGS) entry which is preliminary data.</text>
</comment>
<dbReference type="Proteomes" id="UP000197068">
    <property type="component" value="Unassembled WGS sequence"/>
</dbReference>
<keyword evidence="9" id="KW-0482">Metalloprotease</keyword>
<evidence type="ECO:0000256" key="8">
    <source>
        <dbReference type="ARBA" id="ARBA00022833"/>
    </source>
</evidence>
<dbReference type="PANTHER" id="PTHR13062:SF9">
    <property type="entry name" value="MICROBIAL COLLAGENASE"/>
    <property type="match status" value="1"/>
</dbReference>
<dbReference type="Pfam" id="PF01752">
    <property type="entry name" value="Peptidase_M9"/>
    <property type="match status" value="1"/>
</dbReference>
<keyword evidence="3" id="KW-0964">Secreted</keyword>
<comment type="subcellular location">
    <subcellularLocation>
        <location evidence="2">Secreted</location>
    </subcellularLocation>
</comment>
<keyword evidence="7" id="KW-0378">Hydrolase</keyword>
<comment type="cofactor">
    <cofactor evidence="1">
        <name>Zn(2+)</name>
        <dbReference type="ChEBI" id="CHEBI:29105"/>
    </cofactor>
</comment>
<evidence type="ECO:0000256" key="6">
    <source>
        <dbReference type="ARBA" id="ARBA00022729"/>
    </source>
</evidence>
<evidence type="ECO:0000313" key="12">
    <source>
        <dbReference type="Proteomes" id="UP000197068"/>
    </source>
</evidence>
<evidence type="ECO:0000256" key="4">
    <source>
        <dbReference type="ARBA" id="ARBA00022670"/>
    </source>
</evidence>
<accession>A0ABQ0MS84</accession>